<dbReference type="PANTHER" id="PTHR42852:SF13">
    <property type="entry name" value="PROTEIN DIPZ"/>
    <property type="match status" value="1"/>
</dbReference>
<feature type="domain" description="Thioredoxin" evidence="2">
    <location>
        <begin position="24"/>
        <end position="165"/>
    </location>
</feature>
<accession>A0A936YWC1</accession>
<evidence type="ECO:0000313" key="4">
    <source>
        <dbReference type="Proteomes" id="UP000599109"/>
    </source>
</evidence>
<dbReference type="RefSeq" id="WP_201673339.1">
    <property type="nucleotide sequence ID" value="NZ_JAEQNE010000001.1"/>
</dbReference>
<dbReference type="CDD" id="cd02966">
    <property type="entry name" value="TlpA_like_family"/>
    <property type="match status" value="1"/>
</dbReference>
<dbReference type="SUPFAM" id="SSF52833">
    <property type="entry name" value="Thioredoxin-like"/>
    <property type="match status" value="1"/>
</dbReference>
<dbReference type="Proteomes" id="UP000599109">
    <property type="component" value="Unassembled WGS sequence"/>
</dbReference>
<dbReference type="InterPro" id="IPR017937">
    <property type="entry name" value="Thioredoxin_CS"/>
</dbReference>
<dbReference type="Gene3D" id="3.40.30.10">
    <property type="entry name" value="Glutaredoxin"/>
    <property type="match status" value="1"/>
</dbReference>
<dbReference type="InterPro" id="IPR050553">
    <property type="entry name" value="Thioredoxin_ResA/DsbE_sf"/>
</dbReference>
<organism evidence="3 4">
    <name type="scientific">Ramlibacter monticola</name>
    <dbReference type="NCBI Taxonomy" id="1926872"/>
    <lineage>
        <taxon>Bacteria</taxon>
        <taxon>Pseudomonadati</taxon>
        <taxon>Pseudomonadota</taxon>
        <taxon>Betaproteobacteria</taxon>
        <taxon>Burkholderiales</taxon>
        <taxon>Comamonadaceae</taxon>
        <taxon>Ramlibacter</taxon>
    </lineage>
</organism>
<dbReference type="InterPro" id="IPR036249">
    <property type="entry name" value="Thioredoxin-like_sf"/>
</dbReference>
<comment type="caution">
    <text evidence="3">The sequence shown here is derived from an EMBL/GenBank/DDBJ whole genome shotgun (WGS) entry which is preliminary data.</text>
</comment>
<sequence>MRRRAAIASALAACLSGCDRPPVAADRPRWPALPVTELNGRPATLPAASGQARILNLWALWCAPCRAELPALERLGLALAGRGVQVSAIALSDDLFAVREYLSDRAARLHGAVIGPREPVVRQLGLDALPQTFVVARDGGVLACWIGARDWDAPSVRADLDRLLKDA</sequence>
<dbReference type="GO" id="GO:0016209">
    <property type="term" value="F:antioxidant activity"/>
    <property type="evidence" value="ECO:0007669"/>
    <property type="project" value="InterPro"/>
</dbReference>
<dbReference type="PANTHER" id="PTHR42852">
    <property type="entry name" value="THIOL:DISULFIDE INTERCHANGE PROTEIN DSBE"/>
    <property type="match status" value="1"/>
</dbReference>
<dbReference type="Pfam" id="PF00578">
    <property type="entry name" value="AhpC-TSA"/>
    <property type="match status" value="1"/>
</dbReference>
<keyword evidence="1" id="KW-0676">Redox-active center</keyword>
<reference evidence="3 4" key="1">
    <citation type="journal article" date="2017" name="Int. J. Syst. Evol. Microbiol.">
        <title>Ramlibacter monticola sp. nov., isolated from forest soil.</title>
        <authorList>
            <person name="Chaudhary D.K."/>
            <person name="Kim J."/>
        </authorList>
    </citation>
    <scope>NUCLEOTIDE SEQUENCE [LARGE SCALE GENOMIC DNA]</scope>
    <source>
        <strain evidence="3 4">KACC 19175</strain>
    </source>
</reference>
<evidence type="ECO:0000313" key="3">
    <source>
        <dbReference type="EMBL" id="MBL0390758.1"/>
    </source>
</evidence>
<proteinExistence type="predicted"/>
<protein>
    <submittedName>
        <fullName evidence="3">TlpA family protein disulfide reductase</fullName>
    </submittedName>
</protein>
<keyword evidence="4" id="KW-1185">Reference proteome</keyword>
<dbReference type="PROSITE" id="PS51352">
    <property type="entry name" value="THIOREDOXIN_2"/>
    <property type="match status" value="1"/>
</dbReference>
<dbReference type="PROSITE" id="PS00194">
    <property type="entry name" value="THIOREDOXIN_1"/>
    <property type="match status" value="1"/>
</dbReference>
<evidence type="ECO:0000259" key="2">
    <source>
        <dbReference type="PROSITE" id="PS51352"/>
    </source>
</evidence>
<dbReference type="InterPro" id="IPR000866">
    <property type="entry name" value="AhpC/TSA"/>
</dbReference>
<dbReference type="GO" id="GO:0015036">
    <property type="term" value="F:disulfide oxidoreductase activity"/>
    <property type="evidence" value="ECO:0007669"/>
    <property type="project" value="UniProtKB-ARBA"/>
</dbReference>
<dbReference type="InterPro" id="IPR013766">
    <property type="entry name" value="Thioredoxin_domain"/>
</dbReference>
<dbReference type="AlphaFoldDB" id="A0A936YWC1"/>
<dbReference type="EMBL" id="JAEQNE010000001">
    <property type="protein sequence ID" value="MBL0390758.1"/>
    <property type="molecule type" value="Genomic_DNA"/>
</dbReference>
<evidence type="ECO:0000256" key="1">
    <source>
        <dbReference type="ARBA" id="ARBA00023284"/>
    </source>
</evidence>
<gene>
    <name evidence="3" type="ORF">JJ685_06325</name>
</gene>
<name>A0A936YWC1_9BURK</name>